<dbReference type="InterPro" id="IPR020449">
    <property type="entry name" value="Tscrpt_reg_AraC-type_HTH"/>
</dbReference>
<dbReference type="InterPro" id="IPR018060">
    <property type="entry name" value="HTH_AraC"/>
</dbReference>
<keyword evidence="6" id="KW-1185">Reference proteome</keyword>
<dbReference type="GO" id="GO:0003700">
    <property type="term" value="F:DNA-binding transcription factor activity"/>
    <property type="evidence" value="ECO:0007669"/>
    <property type="project" value="InterPro"/>
</dbReference>
<evidence type="ECO:0000256" key="1">
    <source>
        <dbReference type="ARBA" id="ARBA00023015"/>
    </source>
</evidence>
<dbReference type="InterPro" id="IPR009057">
    <property type="entry name" value="Homeodomain-like_sf"/>
</dbReference>
<evidence type="ECO:0000313" key="5">
    <source>
        <dbReference type="EMBL" id="PSL52766.1"/>
    </source>
</evidence>
<dbReference type="Pfam" id="PF12833">
    <property type="entry name" value="HTH_18"/>
    <property type="match status" value="1"/>
</dbReference>
<dbReference type="PROSITE" id="PS01124">
    <property type="entry name" value="HTH_ARAC_FAMILY_2"/>
    <property type="match status" value="1"/>
</dbReference>
<organism evidence="5 6">
    <name type="scientific">Saccharothrix carnea</name>
    <dbReference type="NCBI Taxonomy" id="1280637"/>
    <lineage>
        <taxon>Bacteria</taxon>
        <taxon>Bacillati</taxon>
        <taxon>Actinomycetota</taxon>
        <taxon>Actinomycetes</taxon>
        <taxon>Pseudonocardiales</taxon>
        <taxon>Pseudonocardiaceae</taxon>
        <taxon>Saccharothrix</taxon>
    </lineage>
</organism>
<reference evidence="5 6" key="1">
    <citation type="submission" date="2018-03" db="EMBL/GenBank/DDBJ databases">
        <title>Genomic Encyclopedia of Type Strains, Phase III (KMG-III): the genomes of soil and plant-associated and newly described type strains.</title>
        <authorList>
            <person name="Whitman W."/>
        </authorList>
    </citation>
    <scope>NUCLEOTIDE SEQUENCE [LARGE SCALE GENOMIC DNA]</scope>
    <source>
        <strain evidence="5 6">CGMCC 4.7097</strain>
    </source>
</reference>
<dbReference type="Proteomes" id="UP000241118">
    <property type="component" value="Unassembled WGS sequence"/>
</dbReference>
<dbReference type="GO" id="GO:0043565">
    <property type="term" value="F:sequence-specific DNA binding"/>
    <property type="evidence" value="ECO:0007669"/>
    <property type="project" value="InterPro"/>
</dbReference>
<evidence type="ECO:0000313" key="6">
    <source>
        <dbReference type="Proteomes" id="UP000241118"/>
    </source>
</evidence>
<dbReference type="InterPro" id="IPR050204">
    <property type="entry name" value="AraC_XylS_family_regulators"/>
</dbReference>
<dbReference type="SUPFAM" id="SSF46689">
    <property type="entry name" value="Homeodomain-like"/>
    <property type="match status" value="2"/>
</dbReference>
<dbReference type="PANTHER" id="PTHR46796">
    <property type="entry name" value="HTH-TYPE TRANSCRIPTIONAL ACTIVATOR RHAS-RELATED"/>
    <property type="match status" value="1"/>
</dbReference>
<sequence length="250" mass="26333">MMRTNYYEPLTLRDVAGVALVSPFHFSRVFHAAVGVPPGRYLAAIRLFEAKRLLLTTWMNVSDIVSVIGYSSVGTFTTRFTRAVGLSPTQYRNPEVSGLLAAVALPDFDNPLETSSLGVDAMPMPRFGGSGAVVGALEVPAREDPCEVTVGLIDDLIPRGTPVSSALVGDPRDPELVVDATATRCVVVARRSGQACSDPGFAGGVGHAIAVGAGQDLRVGVRIRDRAQAPVVVGAVRRQALFRPVAAPQA</sequence>
<dbReference type="PRINTS" id="PR00032">
    <property type="entry name" value="HTHARAC"/>
</dbReference>
<name>A0A2P8I2S8_SACCR</name>
<dbReference type="SMART" id="SM00342">
    <property type="entry name" value="HTH_ARAC"/>
    <property type="match status" value="1"/>
</dbReference>
<proteinExistence type="predicted"/>
<dbReference type="AlphaFoldDB" id="A0A2P8I2S8"/>
<dbReference type="EMBL" id="PYAX01000011">
    <property type="protein sequence ID" value="PSL52766.1"/>
    <property type="molecule type" value="Genomic_DNA"/>
</dbReference>
<keyword evidence="3" id="KW-0804">Transcription</keyword>
<keyword evidence="2 5" id="KW-0238">DNA-binding</keyword>
<comment type="caution">
    <text evidence="5">The sequence shown here is derived from an EMBL/GenBank/DDBJ whole genome shotgun (WGS) entry which is preliminary data.</text>
</comment>
<protein>
    <submittedName>
        <fullName evidence="5">AraC-like DNA-binding protein</fullName>
    </submittedName>
</protein>
<dbReference type="Gene3D" id="1.10.10.60">
    <property type="entry name" value="Homeodomain-like"/>
    <property type="match status" value="2"/>
</dbReference>
<accession>A0A2P8I2S8</accession>
<gene>
    <name evidence="5" type="ORF">B0I31_11153</name>
</gene>
<keyword evidence="1" id="KW-0805">Transcription regulation</keyword>
<evidence type="ECO:0000256" key="2">
    <source>
        <dbReference type="ARBA" id="ARBA00023125"/>
    </source>
</evidence>
<evidence type="ECO:0000256" key="3">
    <source>
        <dbReference type="ARBA" id="ARBA00023163"/>
    </source>
</evidence>
<feature type="domain" description="HTH araC/xylS-type" evidence="4">
    <location>
        <begin position="1"/>
        <end position="94"/>
    </location>
</feature>
<evidence type="ECO:0000259" key="4">
    <source>
        <dbReference type="PROSITE" id="PS01124"/>
    </source>
</evidence>